<dbReference type="PANTHER" id="PTHR34473:SF2">
    <property type="entry name" value="UPF0699 TRANSMEMBRANE PROTEIN YDBT"/>
    <property type="match status" value="1"/>
</dbReference>
<feature type="transmembrane region" description="Helical" evidence="1">
    <location>
        <begin position="81"/>
        <end position="102"/>
    </location>
</feature>
<feature type="domain" description="YdbS-like PH" evidence="2">
    <location>
        <begin position="106"/>
        <end position="182"/>
    </location>
</feature>
<name>A0A4P6YSB0_9LACO</name>
<dbReference type="Pfam" id="PF03703">
    <property type="entry name" value="bPH_2"/>
    <property type="match status" value="1"/>
</dbReference>
<organism evidence="3 4">
    <name type="scientific">Periweissella cryptocerci</name>
    <dbReference type="NCBI Taxonomy" id="2506420"/>
    <lineage>
        <taxon>Bacteria</taxon>
        <taxon>Bacillati</taxon>
        <taxon>Bacillota</taxon>
        <taxon>Bacilli</taxon>
        <taxon>Lactobacillales</taxon>
        <taxon>Lactobacillaceae</taxon>
        <taxon>Periweissella</taxon>
    </lineage>
</organism>
<evidence type="ECO:0000313" key="4">
    <source>
        <dbReference type="Proteomes" id="UP000292886"/>
    </source>
</evidence>
<keyword evidence="1" id="KW-0472">Membrane</keyword>
<proteinExistence type="predicted"/>
<feature type="transmembrane region" description="Helical" evidence="1">
    <location>
        <begin position="56"/>
        <end position="75"/>
    </location>
</feature>
<evidence type="ECO:0000313" key="3">
    <source>
        <dbReference type="EMBL" id="QBO35512.1"/>
    </source>
</evidence>
<dbReference type="InterPro" id="IPR005182">
    <property type="entry name" value="YdbS-like_PH"/>
</dbReference>
<dbReference type="OrthoDB" id="1750577at2"/>
<evidence type="ECO:0000256" key="1">
    <source>
        <dbReference type="SAM" id="Phobius"/>
    </source>
</evidence>
<reference evidence="4" key="1">
    <citation type="submission" date="2019-03" db="EMBL/GenBank/DDBJ databases">
        <title>Weissella sp. 26KH-42 Genome sequencing.</title>
        <authorList>
            <person name="Heo J."/>
            <person name="Kim S.-J."/>
            <person name="Kim J.-S."/>
            <person name="Hong S.-B."/>
            <person name="Kwon S.-W."/>
        </authorList>
    </citation>
    <scope>NUCLEOTIDE SEQUENCE [LARGE SCALE GENOMIC DNA]</scope>
    <source>
        <strain evidence="4">26KH-42</strain>
    </source>
</reference>
<sequence length="194" mass="22309">MRFLVNIHRSAVLKHPTYHAKIKILLLKHSFLGEYIMENSQPLPQLITRVWLQARGLVLIFAIAFLAVLLVLVHVYLTNFIWLAFLLGGLAIIGALVDLALIPYHYRFWRYLITDDFVFIQSGYFFRTQQTIPMNRVQNVDLNQGPLLRLAHLKELEIVTAANSFTIDAVTEVEANQLRNQLIATARKARDENA</sequence>
<dbReference type="EMBL" id="CP037940">
    <property type="protein sequence ID" value="QBO35512.1"/>
    <property type="molecule type" value="Genomic_DNA"/>
</dbReference>
<dbReference type="KEGG" id="wei:EQG49_03095"/>
<protein>
    <recommendedName>
        <fullName evidence="2">YdbS-like PH domain-containing protein</fullName>
    </recommendedName>
</protein>
<keyword evidence="1" id="KW-1133">Transmembrane helix</keyword>
<accession>A0A4P6YSB0</accession>
<dbReference type="Proteomes" id="UP000292886">
    <property type="component" value="Chromosome"/>
</dbReference>
<keyword evidence="1" id="KW-0812">Transmembrane</keyword>
<dbReference type="AlphaFoldDB" id="A0A4P6YSB0"/>
<gene>
    <name evidence="3" type="ORF">EQG49_03095</name>
</gene>
<dbReference type="PANTHER" id="PTHR34473">
    <property type="entry name" value="UPF0699 TRANSMEMBRANE PROTEIN YDBS"/>
    <property type="match status" value="1"/>
</dbReference>
<evidence type="ECO:0000259" key="2">
    <source>
        <dbReference type="Pfam" id="PF03703"/>
    </source>
</evidence>
<keyword evidence="4" id="KW-1185">Reference proteome</keyword>